<feature type="non-terminal residue" evidence="1">
    <location>
        <position position="46"/>
    </location>
</feature>
<dbReference type="EMBL" id="AWSD01000288">
    <property type="protein sequence ID" value="ERH16662.1"/>
    <property type="molecule type" value="Genomic_DNA"/>
</dbReference>
<comment type="caution">
    <text evidence="1">The sequence shown here is derived from an EMBL/GenBank/DDBJ whole genome shotgun (WGS) entry which is preliminary data.</text>
</comment>
<dbReference type="Proteomes" id="UP000016498">
    <property type="component" value="Unassembled WGS sequence"/>
</dbReference>
<evidence type="ECO:0000313" key="1">
    <source>
        <dbReference type="EMBL" id="ERH16662.1"/>
    </source>
</evidence>
<name>U1RDV7_9ACTO</name>
<dbReference type="HOGENOM" id="CLU_3208961_0_0_11"/>
<accession>U1RDV7</accession>
<gene>
    <name evidence="1" type="ORF">HMPREF1549_02464</name>
</gene>
<sequence>MARPTQPLVWHQLRFALPLAQDTAVTLVERLLADGSLGRVVLELRA</sequence>
<protein>
    <submittedName>
        <fullName evidence="1">Uncharacterized protein</fullName>
    </submittedName>
</protein>
<organism evidence="1 2">
    <name type="scientific">Actinomyces johnsonii F0510</name>
    <dbReference type="NCBI Taxonomy" id="1227262"/>
    <lineage>
        <taxon>Bacteria</taxon>
        <taxon>Bacillati</taxon>
        <taxon>Actinomycetota</taxon>
        <taxon>Actinomycetes</taxon>
        <taxon>Actinomycetales</taxon>
        <taxon>Actinomycetaceae</taxon>
        <taxon>Actinomyces</taxon>
    </lineage>
</organism>
<dbReference type="AlphaFoldDB" id="U1RDV7"/>
<reference evidence="1 2" key="1">
    <citation type="submission" date="2013-06" db="EMBL/GenBank/DDBJ databases">
        <authorList>
            <person name="Weinstock G."/>
            <person name="Sodergren E."/>
            <person name="Lobos E.A."/>
            <person name="Fulton L."/>
            <person name="Fulton R."/>
            <person name="Courtney L."/>
            <person name="Fronick C."/>
            <person name="O'Laughlin M."/>
            <person name="Godfrey J."/>
            <person name="Wilson R.M."/>
            <person name="Miner T."/>
            <person name="Farmer C."/>
            <person name="Delehaunty K."/>
            <person name="Cordes M."/>
            <person name="Minx P."/>
            <person name="Tomlinson C."/>
            <person name="Chen J."/>
            <person name="Wollam A."/>
            <person name="Pepin K.H."/>
            <person name="Bhonagiri V."/>
            <person name="Zhang X."/>
            <person name="Warren W."/>
            <person name="Mitreva M."/>
            <person name="Mardis E.R."/>
            <person name="Wilson R.K."/>
        </authorList>
    </citation>
    <scope>NUCLEOTIDE SEQUENCE [LARGE SCALE GENOMIC DNA]</scope>
    <source>
        <strain evidence="1 2">F0510</strain>
    </source>
</reference>
<evidence type="ECO:0000313" key="2">
    <source>
        <dbReference type="Proteomes" id="UP000016498"/>
    </source>
</evidence>
<proteinExistence type="predicted"/>